<dbReference type="SUPFAM" id="SSF54768">
    <property type="entry name" value="dsRNA-binding domain-like"/>
    <property type="match status" value="1"/>
</dbReference>
<dbReference type="PANTHER" id="PTHR11207">
    <property type="entry name" value="RIBONUCLEASE III"/>
    <property type="match status" value="1"/>
</dbReference>
<dbReference type="GO" id="GO:0008033">
    <property type="term" value="P:tRNA processing"/>
    <property type="evidence" value="ECO:0007669"/>
    <property type="project" value="UniProtKB-KW"/>
</dbReference>
<evidence type="ECO:0000256" key="12">
    <source>
        <dbReference type="ARBA" id="ARBA00022801"/>
    </source>
</evidence>
<dbReference type="Pfam" id="PF14622">
    <property type="entry name" value="Ribonucleas_3_3"/>
    <property type="match status" value="1"/>
</dbReference>
<dbReference type="Pfam" id="PF00035">
    <property type="entry name" value="dsrm"/>
    <property type="match status" value="1"/>
</dbReference>
<accession>A0A1I0F127</accession>
<evidence type="ECO:0000256" key="4">
    <source>
        <dbReference type="ARBA" id="ARBA00011738"/>
    </source>
</evidence>
<evidence type="ECO:0000259" key="17">
    <source>
        <dbReference type="PROSITE" id="PS50142"/>
    </source>
</evidence>
<dbReference type="HAMAP" id="MF_00104">
    <property type="entry name" value="RNase_III"/>
    <property type="match status" value="1"/>
</dbReference>
<feature type="active site" evidence="15">
    <location>
        <position position="118"/>
    </location>
</feature>
<feature type="binding site" evidence="15">
    <location>
        <position position="42"/>
    </location>
    <ligand>
        <name>Mg(2+)</name>
        <dbReference type="ChEBI" id="CHEBI:18420"/>
    </ligand>
</feature>
<reference evidence="19" key="1">
    <citation type="submission" date="2016-10" db="EMBL/GenBank/DDBJ databases">
        <authorList>
            <person name="Varghese N."/>
            <person name="Submissions S."/>
        </authorList>
    </citation>
    <scope>NUCLEOTIDE SEQUENCE [LARGE SCALE GENOMIC DNA]</scope>
    <source>
        <strain evidence="19">CGMCC 1.6489</strain>
    </source>
</reference>
<dbReference type="PANTHER" id="PTHR11207:SF0">
    <property type="entry name" value="RIBONUCLEASE 3"/>
    <property type="match status" value="1"/>
</dbReference>
<evidence type="ECO:0000256" key="9">
    <source>
        <dbReference type="ARBA" id="ARBA00022722"/>
    </source>
</evidence>
<evidence type="ECO:0000256" key="6">
    <source>
        <dbReference type="ARBA" id="ARBA00022552"/>
    </source>
</evidence>
<dbReference type="GO" id="GO:0046872">
    <property type="term" value="F:metal ion binding"/>
    <property type="evidence" value="ECO:0007669"/>
    <property type="project" value="UniProtKB-KW"/>
</dbReference>
<comment type="subcellular location">
    <subcellularLocation>
        <location evidence="2 15">Cytoplasm</location>
    </subcellularLocation>
</comment>
<dbReference type="RefSeq" id="WP_091852405.1">
    <property type="nucleotide sequence ID" value="NZ_FOHZ01000011.1"/>
</dbReference>
<comment type="catalytic activity">
    <reaction evidence="1 15">
        <text>Endonucleolytic cleavage to 5'-phosphomonoester.</text>
        <dbReference type="EC" id="3.1.26.3"/>
    </reaction>
</comment>
<keyword evidence="8 15" id="KW-0819">tRNA processing</keyword>
<evidence type="ECO:0000256" key="11">
    <source>
        <dbReference type="ARBA" id="ARBA00022759"/>
    </source>
</evidence>
<dbReference type="InterPro" id="IPR011907">
    <property type="entry name" value="RNase_III"/>
</dbReference>
<dbReference type="AlphaFoldDB" id="A0A1I0F127"/>
<dbReference type="OrthoDB" id="9805026at2"/>
<feature type="binding site" evidence="15">
    <location>
        <position position="118"/>
    </location>
    <ligand>
        <name>Mg(2+)</name>
        <dbReference type="ChEBI" id="CHEBI:18420"/>
    </ligand>
</feature>
<keyword evidence="15" id="KW-0699">rRNA-binding</keyword>
<dbReference type="InterPro" id="IPR000999">
    <property type="entry name" value="RNase_III_dom"/>
</dbReference>
<dbReference type="GO" id="GO:0003725">
    <property type="term" value="F:double-stranded RNA binding"/>
    <property type="evidence" value="ECO:0007669"/>
    <property type="project" value="TreeGrafter"/>
</dbReference>
<evidence type="ECO:0000256" key="10">
    <source>
        <dbReference type="ARBA" id="ARBA00022723"/>
    </source>
</evidence>
<name>A0A1I0F127_9GAMM</name>
<evidence type="ECO:0000313" key="18">
    <source>
        <dbReference type="EMBL" id="SET51081.1"/>
    </source>
</evidence>
<evidence type="ECO:0000256" key="7">
    <source>
        <dbReference type="ARBA" id="ARBA00022664"/>
    </source>
</evidence>
<dbReference type="EC" id="3.1.26.3" evidence="15"/>
<keyword evidence="11 15" id="KW-0255">Endonuclease</keyword>
<dbReference type="EMBL" id="FOHZ01000011">
    <property type="protein sequence ID" value="SET51081.1"/>
    <property type="molecule type" value="Genomic_DNA"/>
</dbReference>
<feature type="active site" evidence="15">
    <location>
        <position position="46"/>
    </location>
</feature>
<evidence type="ECO:0000256" key="5">
    <source>
        <dbReference type="ARBA" id="ARBA00022490"/>
    </source>
</evidence>
<keyword evidence="19" id="KW-1185">Reference proteome</keyword>
<dbReference type="FunFam" id="3.30.160.20:FF:000003">
    <property type="entry name" value="Ribonuclease 3"/>
    <property type="match status" value="1"/>
</dbReference>
<dbReference type="SMART" id="SM00535">
    <property type="entry name" value="RIBOc"/>
    <property type="match status" value="1"/>
</dbReference>
<evidence type="ECO:0000256" key="15">
    <source>
        <dbReference type="HAMAP-Rule" id="MF_00104"/>
    </source>
</evidence>
<dbReference type="SUPFAM" id="SSF69065">
    <property type="entry name" value="RNase III domain-like"/>
    <property type="match status" value="1"/>
</dbReference>
<dbReference type="Proteomes" id="UP000198762">
    <property type="component" value="Unassembled WGS sequence"/>
</dbReference>
<comment type="similarity">
    <text evidence="3">Belongs to the ribonuclease III family.</text>
</comment>
<keyword evidence="10 15" id="KW-0479">Metal-binding</keyword>
<evidence type="ECO:0000256" key="1">
    <source>
        <dbReference type="ARBA" id="ARBA00000109"/>
    </source>
</evidence>
<dbReference type="PROSITE" id="PS50142">
    <property type="entry name" value="RNASE_3_2"/>
    <property type="match status" value="1"/>
</dbReference>
<dbReference type="FunFam" id="1.10.1520.10:FF:000001">
    <property type="entry name" value="Ribonuclease 3"/>
    <property type="match status" value="1"/>
</dbReference>
<keyword evidence="13 15" id="KW-0460">Magnesium</keyword>
<dbReference type="InterPro" id="IPR036389">
    <property type="entry name" value="RNase_III_sf"/>
</dbReference>
<dbReference type="GO" id="GO:0005737">
    <property type="term" value="C:cytoplasm"/>
    <property type="evidence" value="ECO:0007669"/>
    <property type="project" value="UniProtKB-SubCell"/>
</dbReference>
<feature type="domain" description="DRBM" evidence="16">
    <location>
        <begin position="156"/>
        <end position="226"/>
    </location>
</feature>
<gene>
    <name evidence="15" type="primary">rnc</name>
    <name evidence="18" type="ORF">SAMN04487962_11165</name>
</gene>
<dbReference type="GO" id="GO:0006397">
    <property type="term" value="P:mRNA processing"/>
    <property type="evidence" value="ECO:0007669"/>
    <property type="project" value="UniProtKB-UniRule"/>
</dbReference>
<dbReference type="PROSITE" id="PS50137">
    <property type="entry name" value="DS_RBD"/>
    <property type="match status" value="1"/>
</dbReference>
<dbReference type="CDD" id="cd10845">
    <property type="entry name" value="DSRM_RNAse_III_family"/>
    <property type="match status" value="1"/>
</dbReference>
<comment type="subunit">
    <text evidence="4 15">Homodimer.</text>
</comment>
<dbReference type="NCBIfam" id="TIGR02191">
    <property type="entry name" value="RNaseIII"/>
    <property type="match status" value="1"/>
</dbReference>
<keyword evidence="6 15" id="KW-0698">rRNA processing</keyword>
<dbReference type="PROSITE" id="PS00517">
    <property type="entry name" value="RNASE_3_1"/>
    <property type="match status" value="1"/>
</dbReference>
<dbReference type="GO" id="GO:0010468">
    <property type="term" value="P:regulation of gene expression"/>
    <property type="evidence" value="ECO:0007669"/>
    <property type="project" value="TreeGrafter"/>
</dbReference>
<dbReference type="SMART" id="SM00358">
    <property type="entry name" value="DSRM"/>
    <property type="match status" value="1"/>
</dbReference>
<sequence>MTNQPDLDRLQRRIGYQFNDPELLLLAVTHRSFGNQNNERLEFLGDSLVNMIIAEHLYHNFERAREGQLSRLRARMVKGVTLAEIGREFELGQYLRLGSGEMKSGGFRRDSILADAVESIIGAIYLDSTFDTCREQVLSWFDKRLERLDIQDTQKDPKTRLQEYLQSRQFPLPRYEVISVDGEAHAQTFHVSCAMPSLDRKTTGVGSSRRIAEQQAARAALKQLGVENS</sequence>
<evidence type="ECO:0000256" key="2">
    <source>
        <dbReference type="ARBA" id="ARBA00004496"/>
    </source>
</evidence>
<dbReference type="STRING" id="430453.SAMN04487962_11165"/>
<keyword evidence="7 15" id="KW-0507">mRNA processing</keyword>
<protein>
    <recommendedName>
        <fullName evidence="15">Ribonuclease 3</fullName>
        <ecNumber evidence="15">3.1.26.3</ecNumber>
    </recommendedName>
    <alternativeName>
        <fullName evidence="15">Ribonuclease III</fullName>
        <shortName evidence="15">RNase III</shortName>
    </alternativeName>
</protein>
<organism evidence="18 19">
    <name type="scientific">Marinobacter segnicrescens</name>
    <dbReference type="NCBI Taxonomy" id="430453"/>
    <lineage>
        <taxon>Bacteria</taxon>
        <taxon>Pseudomonadati</taxon>
        <taxon>Pseudomonadota</taxon>
        <taxon>Gammaproteobacteria</taxon>
        <taxon>Pseudomonadales</taxon>
        <taxon>Marinobacteraceae</taxon>
        <taxon>Marinobacter</taxon>
    </lineage>
</organism>
<evidence type="ECO:0000256" key="13">
    <source>
        <dbReference type="ARBA" id="ARBA00022842"/>
    </source>
</evidence>
<evidence type="ECO:0000313" key="19">
    <source>
        <dbReference type="Proteomes" id="UP000198762"/>
    </source>
</evidence>
<feature type="binding site" evidence="15">
    <location>
        <position position="115"/>
    </location>
    <ligand>
        <name>Mg(2+)</name>
        <dbReference type="ChEBI" id="CHEBI:18420"/>
    </ligand>
</feature>
<keyword evidence="5 15" id="KW-0963">Cytoplasm</keyword>
<dbReference type="GO" id="GO:0042802">
    <property type="term" value="F:identical protein binding"/>
    <property type="evidence" value="ECO:0007669"/>
    <property type="project" value="UniProtKB-ARBA"/>
</dbReference>
<dbReference type="GO" id="GO:0019843">
    <property type="term" value="F:rRNA binding"/>
    <property type="evidence" value="ECO:0007669"/>
    <property type="project" value="UniProtKB-KW"/>
</dbReference>
<evidence type="ECO:0000256" key="3">
    <source>
        <dbReference type="ARBA" id="ARBA00010183"/>
    </source>
</evidence>
<dbReference type="Gene3D" id="1.10.1520.10">
    <property type="entry name" value="Ribonuclease III domain"/>
    <property type="match status" value="1"/>
</dbReference>
<keyword evidence="9 15" id="KW-0540">Nuclease</keyword>
<evidence type="ECO:0000256" key="14">
    <source>
        <dbReference type="ARBA" id="ARBA00022884"/>
    </source>
</evidence>
<dbReference type="CDD" id="cd00593">
    <property type="entry name" value="RIBOc"/>
    <property type="match status" value="1"/>
</dbReference>
<evidence type="ECO:0000256" key="8">
    <source>
        <dbReference type="ARBA" id="ARBA00022694"/>
    </source>
</evidence>
<proteinExistence type="inferred from homology"/>
<evidence type="ECO:0000259" key="16">
    <source>
        <dbReference type="PROSITE" id="PS50137"/>
    </source>
</evidence>
<dbReference type="GO" id="GO:0006364">
    <property type="term" value="P:rRNA processing"/>
    <property type="evidence" value="ECO:0007669"/>
    <property type="project" value="UniProtKB-UniRule"/>
</dbReference>
<dbReference type="InterPro" id="IPR014720">
    <property type="entry name" value="dsRBD_dom"/>
</dbReference>
<dbReference type="GO" id="GO:0004525">
    <property type="term" value="F:ribonuclease III activity"/>
    <property type="evidence" value="ECO:0007669"/>
    <property type="project" value="UniProtKB-UniRule"/>
</dbReference>
<keyword evidence="14 15" id="KW-0694">RNA-binding</keyword>
<keyword evidence="12 15" id="KW-0378">Hydrolase</keyword>
<dbReference type="Gene3D" id="3.30.160.20">
    <property type="match status" value="1"/>
</dbReference>
<comment type="cofactor">
    <cofactor evidence="15">
        <name>Mg(2+)</name>
        <dbReference type="ChEBI" id="CHEBI:18420"/>
    </cofactor>
</comment>
<feature type="domain" description="RNase III" evidence="17">
    <location>
        <begin position="7"/>
        <end position="129"/>
    </location>
</feature>
<comment type="function">
    <text evidence="15">Digests double-stranded RNA. Involved in the processing of primary rRNA transcript to yield the immediate precursors to the large and small rRNAs (23S and 16S). Processes some mRNAs, and tRNAs when they are encoded in the rRNA operon. Processes pre-crRNA and tracrRNA of type II CRISPR loci if present in the organism.</text>
</comment>